<keyword evidence="1" id="KW-1133">Transmembrane helix</keyword>
<feature type="transmembrane region" description="Helical" evidence="1">
    <location>
        <begin position="40"/>
        <end position="58"/>
    </location>
</feature>
<evidence type="ECO:0000313" key="3">
    <source>
        <dbReference type="Proteomes" id="UP000287300"/>
    </source>
</evidence>
<feature type="transmembrane region" description="Helical" evidence="1">
    <location>
        <begin position="64"/>
        <end position="81"/>
    </location>
</feature>
<evidence type="ECO:0000256" key="1">
    <source>
        <dbReference type="SAM" id="Phobius"/>
    </source>
</evidence>
<protein>
    <submittedName>
        <fullName evidence="2">Uncharacterized protein</fullName>
    </submittedName>
</protein>
<reference evidence="2 3" key="1">
    <citation type="submission" date="2016-06" db="EMBL/GenBank/DDBJ databases">
        <title>Acetobacter pasteurianus NBRC 3188 whole genome sequencing project.</title>
        <authorList>
            <person name="Matsutani M."/>
            <person name="Shiwa Y."/>
            <person name="Okamoto-Kainuma A."/>
            <person name="Ishikawa M."/>
            <person name="Koizumi Y."/>
            <person name="Yoshikawa H."/>
            <person name="Yakushi T."/>
            <person name="Matsushita K."/>
        </authorList>
    </citation>
    <scope>NUCLEOTIDE SEQUENCE [LARGE SCALE GENOMIC DNA]</scope>
    <source>
        <strain evidence="2 3">NBRC 3188</strain>
    </source>
</reference>
<organism evidence="2 3">
    <name type="scientific">Acetobacter pasteurianus NBRC 3188</name>
    <dbReference type="NCBI Taxonomy" id="1226663"/>
    <lineage>
        <taxon>Bacteria</taxon>
        <taxon>Pseudomonadati</taxon>
        <taxon>Pseudomonadota</taxon>
        <taxon>Alphaproteobacteria</taxon>
        <taxon>Acetobacterales</taxon>
        <taxon>Acetobacteraceae</taxon>
        <taxon>Acetobacter</taxon>
    </lineage>
</organism>
<dbReference type="Proteomes" id="UP000287300">
    <property type="component" value="Unassembled WGS sequence"/>
</dbReference>
<dbReference type="AlphaFoldDB" id="A0A401WXM7"/>
<sequence>MLVTLHDISSKDVNLTLKLYNRKIMRWEQGQKALFNYKRLYHLVVCYVLMASLGSRILMVKVHLVPIFFLFPFLPAFADAFQIHHAEFFLLPSMQELYLPI</sequence>
<comment type="caution">
    <text evidence="2">The sequence shown here is derived from an EMBL/GenBank/DDBJ whole genome shotgun (WGS) entry which is preliminary data.</text>
</comment>
<gene>
    <name evidence="2" type="ORF">NBRC3188_2819</name>
</gene>
<dbReference type="EMBL" id="BDES01000077">
    <property type="protein sequence ID" value="GCD54122.1"/>
    <property type="molecule type" value="Genomic_DNA"/>
</dbReference>
<evidence type="ECO:0000313" key="2">
    <source>
        <dbReference type="EMBL" id="GCD54122.1"/>
    </source>
</evidence>
<keyword evidence="1" id="KW-0472">Membrane</keyword>
<proteinExistence type="predicted"/>
<accession>A0A401WXM7</accession>
<name>A0A401WXM7_ACEPA</name>
<keyword evidence="1" id="KW-0812">Transmembrane</keyword>